<feature type="signal peptide" evidence="1">
    <location>
        <begin position="1"/>
        <end position="19"/>
    </location>
</feature>
<feature type="chain" id="PRO_5038221274" description="Peptidase propeptide and YPEB domain-containing protein" evidence="1">
    <location>
        <begin position="20"/>
        <end position="92"/>
    </location>
</feature>
<keyword evidence="1" id="KW-0732">Signal</keyword>
<dbReference type="RefSeq" id="WP_085009867.1">
    <property type="nucleotide sequence ID" value="NZ_NAAD01000005.1"/>
</dbReference>
<accession>A0A1X0Y929</accession>
<evidence type="ECO:0000313" key="2">
    <source>
        <dbReference type="EMBL" id="ORJ61593.1"/>
    </source>
</evidence>
<dbReference type="STRING" id="1969733.B5V00_06025"/>
<gene>
    <name evidence="2" type="ORF">B5V00_06025</name>
    <name evidence="3" type="ORF">C2E25_10160</name>
</gene>
<evidence type="ECO:0000313" key="4">
    <source>
        <dbReference type="Proteomes" id="UP000193136"/>
    </source>
</evidence>
<name>A0A1X0Y929_9BACT</name>
<evidence type="ECO:0008006" key="6">
    <source>
        <dbReference type="Google" id="ProtNLM"/>
    </source>
</evidence>
<keyword evidence="4" id="KW-1185">Reference proteome</keyword>
<dbReference type="EMBL" id="NAAD01000005">
    <property type="protein sequence ID" value="ORJ61593.1"/>
    <property type="molecule type" value="Genomic_DNA"/>
</dbReference>
<evidence type="ECO:0000313" key="3">
    <source>
        <dbReference type="EMBL" id="PNU19902.1"/>
    </source>
</evidence>
<evidence type="ECO:0000256" key="1">
    <source>
        <dbReference type="SAM" id="SignalP"/>
    </source>
</evidence>
<comment type="caution">
    <text evidence="2">The sequence shown here is derived from an EMBL/GenBank/DDBJ whole genome shotgun (WGS) entry which is preliminary data.</text>
</comment>
<organism evidence="2 4">
    <name type="scientific">Geothermobacter hydrogeniphilus</name>
    <dbReference type="NCBI Taxonomy" id="1969733"/>
    <lineage>
        <taxon>Bacteria</taxon>
        <taxon>Pseudomonadati</taxon>
        <taxon>Thermodesulfobacteriota</taxon>
        <taxon>Desulfuromonadia</taxon>
        <taxon>Desulfuromonadales</taxon>
        <taxon>Geothermobacteraceae</taxon>
        <taxon>Geothermobacter</taxon>
    </lineage>
</organism>
<reference evidence="3 5" key="2">
    <citation type="journal article" date="2018" name="Genome Announc.">
        <title>Genome Sequence of Geothermobacter sp. HR-1 Iron Reducer from the Loihi Seamount.</title>
        <authorList>
            <person name="Smith H."/>
            <person name="Abuyen K."/>
            <person name="Tremblay J."/>
            <person name="Savalia P."/>
            <person name="Perez-Rodriguez I."/>
            <person name="Emerson D."/>
            <person name="Tully B."/>
            <person name="Amend J."/>
        </authorList>
    </citation>
    <scope>NUCLEOTIDE SEQUENCE [LARGE SCALE GENOMIC DNA]</scope>
    <source>
        <strain evidence="3 5">HR-1</strain>
    </source>
</reference>
<proteinExistence type="predicted"/>
<protein>
    <recommendedName>
        <fullName evidence="6">Peptidase propeptide and YPEB domain-containing protein</fullName>
    </recommendedName>
</protein>
<dbReference type="Proteomes" id="UP000236340">
    <property type="component" value="Unassembled WGS sequence"/>
</dbReference>
<dbReference type="Proteomes" id="UP000193136">
    <property type="component" value="Unassembled WGS sequence"/>
</dbReference>
<evidence type="ECO:0000313" key="5">
    <source>
        <dbReference type="Proteomes" id="UP000236340"/>
    </source>
</evidence>
<dbReference type="OrthoDB" id="5398543at2"/>
<sequence length="92" mass="10538">MRKVFWILPLLLLVFAACSLPPDKPVTRAELMKTRIYNDYVIEESPEQVLNALNRDGEVVLKSKRNIPGKNYPVHLKILATSDGLEVVDYDR</sequence>
<reference evidence="2 4" key="1">
    <citation type="submission" date="2017-03" db="EMBL/GenBank/DDBJ databases">
        <title>Genome sequence of Geothermobacter sp. EPR-M, Deep-Sea Iron Reducer.</title>
        <authorList>
            <person name="Tully B."/>
            <person name="Savalia P."/>
            <person name="Abuyen K."/>
            <person name="Baughan C."/>
            <person name="Romero E."/>
            <person name="Ronkowski C."/>
            <person name="Torres B."/>
            <person name="Tremblay J."/>
            <person name="Trujillo A."/>
            <person name="Tyler M."/>
            <person name="Perez-Rodriguez I."/>
            <person name="Amend J."/>
        </authorList>
    </citation>
    <scope>NUCLEOTIDE SEQUENCE [LARGE SCALE GENOMIC DNA]</scope>
    <source>
        <strain evidence="2 4">EPR-M</strain>
    </source>
</reference>
<accession>A0A2K2H9B7</accession>
<dbReference type="PROSITE" id="PS51257">
    <property type="entry name" value="PROKAR_LIPOPROTEIN"/>
    <property type="match status" value="1"/>
</dbReference>
<dbReference type="EMBL" id="PPFX01000021">
    <property type="protein sequence ID" value="PNU19902.1"/>
    <property type="molecule type" value="Genomic_DNA"/>
</dbReference>
<dbReference type="AlphaFoldDB" id="A0A1X0Y929"/>